<protein>
    <submittedName>
        <fullName evidence="1">Uncharacterized protein</fullName>
    </submittedName>
</protein>
<proteinExistence type="predicted"/>
<name>A6G2M8_9BACT</name>
<evidence type="ECO:0000313" key="1">
    <source>
        <dbReference type="EMBL" id="EDM79965.1"/>
    </source>
</evidence>
<dbReference type="AlphaFoldDB" id="A6G2M8"/>
<dbReference type="Proteomes" id="UP000005801">
    <property type="component" value="Unassembled WGS sequence"/>
</dbReference>
<gene>
    <name evidence="1" type="ORF">PPSIR1_23026</name>
</gene>
<accession>A6G2M8</accession>
<dbReference type="RefSeq" id="WP_006970977.1">
    <property type="nucleotide sequence ID" value="NZ_ABCS01000015.1"/>
</dbReference>
<comment type="caution">
    <text evidence="1">The sequence shown here is derived from an EMBL/GenBank/DDBJ whole genome shotgun (WGS) entry which is preliminary data.</text>
</comment>
<reference evidence="1 2" key="1">
    <citation type="submission" date="2007-06" db="EMBL/GenBank/DDBJ databases">
        <authorList>
            <person name="Shimkets L."/>
            <person name="Ferriera S."/>
            <person name="Johnson J."/>
            <person name="Kravitz S."/>
            <person name="Beeson K."/>
            <person name="Sutton G."/>
            <person name="Rogers Y.-H."/>
            <person name="Friedman R."/>
            <person name="Frazier M."/>
            <person name="Venter J.C."/>
        </authorList>
    </citation>
    <scope>NUCLEOTIDE SEQUENCE [LARGE SCALE GENOMIC DNA]</scope>
    <source>
        <strain evidence="1 2">SIR-1</strain>
    </source>
</reference>
<keyword evidence="2" id="KW-1185">Reference proteome</keyword>
<evidence type="ECO:0000313" key="2">
    <source>
        <dbReference type="Proteomes" id="UP000005801"/>
    </source>
</evidence>
<sequence>MVVPEARDVIVGRDWLVARFPLVRCTYIGPYLDDSDFFALADEIAREIDARAPDERIGVLQYTPESGVMDSPRRRHIAKLLNEREEKLRQTTAAYALATHSTFVRGVVTTLSWMAPPGYPHAAVASPEQGLAFIATHLPECAPDQIARSFAALIDARLRRAS</sequence>
<organism evidence="1 2">
    <name type="scientific">Plesiocystis pacifica SIR-1</name>
    <dbReference type="NCBI Taxonomy" id="391625"/>
    <lineage>
        <taxon>Bacteria</taxon>
        <taxon>Pseudomonadati</taxon>
        <taxon>Myxococcota</taxon>
        <taxon>Polyangia</taxon>
        <taxon>Nannocystales</taxon>
        <taxon>Nannocystaceae</taxon>
        <taxon>Plesiocystis</taxon>
    </lineage>
</organism>
<dbReference type="EMBL" id="ABCS01000015">
    <property type="protein sequence ID" value="EDM79965.1"/>
    <property type="molecule type" value="Genomic_DNA"/>
</dbReference>
<dbReference type="OrthoDB" id="5535679at2"/>